<evidence type="ECO:0000256" key="5">
    <source>
        <dbReference type="ARBA" id="ARBA00022801"/>
    </source>
</evidence>
<protein>
    <recommendedName>
        <fullName evidence="4 8">Signal peptidase I</fullName>
        <ecNumber evidence="3 8">3.4.21.89</ecNumber>
    </recommendedName>
</protein>
<dbReference type="InterPro" id="IPR000223">
    <property type="entry name" value="Pept_S26A_signal_pept_1"/>
</dbReference>
<dbReference type="Pfam" id="PF10502">
    <property type="entry name" value="Peptidase_S26"/>
    <property type="match status" value="1"/>
</dbReference>
<dbReference type="PROSITE" id="PS00760">
    <property type="entry name" value="SPASE_I_2"/>
    <property type="match status" value="1"/>
</dbReference>
<evidence type="ECO:0000313" key="11">
    <source>
        <dbReference type="Proteomes" id="UP000229641"/>
    </source>
</evidence>
<dbReference type="GO" id="GO:0003723">
    <property type="term" value="F:RNA binding"/>
    <property type="evidence" value="ECO:0007669"/>
    <property type="project" value="UniProtKB-KW"/>
</dbReference>
<evidence type="ECO:0000256" key="4">
    <source>
        <dbReference type="ARBA" id="ARBA00019232"/>
    </source>
</evidence>
<feature type="active site" evidence="6">
    <location>
        <position position="96"/>
    </location>
</feature>
<evidence type="ECO:0000256" key="3">
    <source>
        <dbReference type="ARBA" id="ARBA00013208"/>
    </source>
</evidence>
<gene>
    <name evidence="10" type="primary">lepB</name>
    <name evidence="10" type="ORF">COV72_00770</name>
</gene>
<evidence type="ECO:0000256" key="6">
    <source>
        <dbReference type="PIRSR" id="PIRSR600223-1"/>
    </source>
</evidence>
<dbReference type="GO" id="GO:0016020">
    <property type="term" value="C:membrane"/>
    <property type="evidence" value="ECO:0007669"/>
    <property type="project" value="UniProtKB-SubCell"/>
</dbReference>
<dbReference type="EC" id="3.4.21.89" evidence="3 8"/>
<name>A0A2H0LZN8_9BACT</name>
<dbReference type="PROSITE" id="PS50889">
    <property type="entry name" value="S4"/>
    <property type="match status" value="1"/>
</dbReference>
<sequence length="192" mass="22040">MEKEKIKRISKEWFDAGIFALVLFLIIRAFVVQAFKIPTGSMRPTLKEGDMLLVSKFWYGAKIPFTGFSLPAVSEPKRGDVIVFLYPVDKKRDFIKRLIGLGGETIEIKDGKIYVNGRVVDDPRITSRFYYNRGPYGSEGEKIQVPEDSYFVLGDNSGSSHDSRFWGFVPKKYLIGNAFVIYWPPNRLRLIK</sequence>
<evidence type="ECO:0000313" key="10">
    <source>
        <dbReference type="EMBL" id="PIQ89861.1"/>
    </source>
</evidence>
<proteinExistence type="inferred from homology"/>
<dbReference type="PANTHER" id="PTHR43390">
    <property type="entry name" value="SIGNAL PEPTIDASE I"/>
    <property type="match status" value="1"/>
</dbReference>
<dbReference type="NCBIfam" id="TIGR02227">
    <property type="entry name" value="sigpep_I_bact"/>
    <property type="match status" value="1"/>
</dbReference>
<dbReference type="PANTHER" id="PTHR43390:SF1">
    <property type="entry name" value="CHLOROPLAST PROCESSING PEPTIDASE"/>
    <property type="match status" value="1"/>
</dbReference>
<comment type="similarity">
    <text evidence="2 8">Belongs to the peptidase S26 family.</text>
</comment>
<dbReference type="InterPro" id="IPR019757">
    <property type="entry name" value="Pept_S26A_signal_pept_1_Lys-AS"/>
</dbReference>
<dbReference type="Proteomes" id="UP000229641">
    <property type="component" value="Unassembled WGS sequence"/>
</dbReference>
<dbReference type="Gene3D" id="2.10.109.10">
    <property type="entry name" value="Umud Fragment, subunit A"/>
    <property type="match status" value="1"/>
</dbReference>
<dbReference type="PRINTS" id="PR00727">
    <property type="entry name" value="LEADERPTASE"/>
</dbReference>
<evidence type="ECO:0000259" key="9">
    <source>
        <dbReference type="Pfam" id="PF10502"/>
    </source>
</evidence>
<dbReference type="SUPFAM" id="SSF51306">
    <property type="entry name" value="LexA/Signal peptidase"/>
    <property type="match status" value="1"/>
</dbReference>
<dbReference type="PROSITE" id="PS00761">
    <property type="entry name" value="SPASE_I_3"/>
    <property type="match status" value="1"/>
</dbReference>
<comment type="subcellular location">
    <subcellularLocation>
        <location evidence="8">Membrane</location>
        <topology evidence="8">Single-pass type II membrane protein</topology>
    </subcellularLocation>
</comment>
<dbReference type="InterPro" id="IPR019758">
    <property type="entry name" value="Pept_S26A_signal_pept_1_CS"/>
</dbReference>
<evidence type="ECO:0000256" key="2">
    <source>
        <dbReference type="ARBA" id="ARBA00009370"/>
    </source>
</evidence>
<evidence type="ECO:0000256" key="1">
    <source>
        <dbReference type="ARBA" id="ARBA00000677"/>
    </source>
</evidence>
<dbReference type="EMBL" id="PCWA01000014">
    <property type="protein sequence ID" value="PIQ89861.1"/>
    <property type="molecule type" value="Genomic_DNA"/>
</dbReference>
<dbReference type="AlphaFoldDB" id="A0A2H0LZN8"/>
<reference evidence="10 11" key="1">
    <citation type="submission" date="2017-09" db="EMBL/GenBank/DDBJ databases">
        <title>Depth-based differentiation of microbial function through sediment-hosted aquifers and enrichment of novel symbionts in the deep terrestrial subsurface.</title>
        <authorList>
            <person name="Probst A.J."/>
            <person name="Ladd B."/>
            <person name="Jarett J.K."/>
            <person name="Geller-Mcgrath D.E."/>
            <person name="Sieber C.M."/>
            <person name="Emerson J.B."/>
            <person name="Anantharaman K."/>
            <person name="Thomas B.C."/>
            <person name="Malmstrom R."/>
            <person name="Stieglmeier M."/>
            <person name="Klingl A."/>
            <person name="Woyke T."/>
            <person name="Ryan C.M."/>
            <person name="Banfield J.F."/>
        </authorList>
    </citation>
    <scope>NUCLEOTIDE SEQUENCE [LARGE SCALE GENOMIC DNA]</scope>
    <source>
        <strain evidence="10">CG11_big_fil_rev_8_21_14_0_20_42_13</strain>
    </source>
</reference>
<comment type="catalytic activity">
    <reaction evidence="1 8">
        <text>Cleavage of hydrophobic, N-terminal signal or leader sequences from secreted and periplasmic proteins.</text>
        <dbReference type="EC" id="3.4.21.89"/>
    </reaction>
</comment>
<dbReference type="InterPro" id="IPR019533">
    <property type="entry name" value="Peptidase_S26"/>
</dbReference>
<accession>A0A2H0LZN8</accession>
<evidence type="ECO:0000256" key="7">
    <source>
        <dbReference type="PROSITE-ProRule" id="PRU00182"/>
    </source>
</evidence>
<feature type="active site" evidence="6">
    <location>
        <position position="41"/>
    </location>
</feature>
<keyword evidence="8" id="KW-0645">Protease</keyword>
<dbReference type="GO" id="GO:0009003">
    <property type="term" value="F:signal peptidase activity"/>
    <property type="evidence" value="ECO:0007669"/>
    <property type="project" value="UniProtKB-EC"/>
</dbReference>
<keyword evidence="5 8" id="KW-0378">Hydrolase</keyword>
<keyword evidence="7" id="KW-0694">RNA-binding</keyword>
<dbReference type="CDD" id="cd06530">
    <property type="entry name" value="S26_SPase_I"/>
    <property type="match status" value="1"/>
</dbReference>
<dbReference type="GO" id="GO:0004252">
    <property type="term" value="F:serine-type endopeptidase activity"/>
    <property type="evidence" value="ECO:0007669"/>
    <property type="project" value="InterPro"/>
</dbReference>
<evidence type="ECO:0000256" key="8">
    <source>
        <dbReference type="RuleBase" id="RU362042"/>
    </source>
</evidence>
<organism evidence="10 11">
    <name type="scientific">Candidatus Ghiorseimicrobium undicola</name>
    <dbReference type="NCBI Taxonomy" id="1974746"/>
    <lineage>
        <taxon>Bacteria</taxon>
        <taxon>Pseudomonadati</taxon>
        <taxon>Candidatus Omnitrophota</taxon>
        <taxon>Candidatus Ghiorseimicrobium</taxon>
    </lineage>
</organism>
<comment type="caution">
    <text evidence="10">The sequence shown here is derived from an EMBL/GenBank/DDBJ whole genome shotgun (WGS) entry which is preliminary data.</text>
</comment>
<feature type="domain" description="Peptidase S26" evidence="9">
    <location>
        <begin position="11"/>
        <end position="183"/>
    </location>
</feature>
<dbReference type="InterPro" id="IPR036286">
    <property type="entry name" value="LexA/Signal_pep-like_sf"/>
</dbReference>
<dbReference type="GO" id="GO:0006465">
    <property type="term" value="P:signal peptide processing"/>
    <property type="evidence" value="ECO:0007669"/>
    <property type="project" value="InterPro"/>
</dbReference>